<sequence>MKCPRCNGNSDYYQKVIIDGVEKLIVFCKKCVVETLKYDVAEYTKAGIELLNAHTNFAEEIFSNSNNFTKNTLEILTLMPLAVQTVLFKGDELTKLRLTKDINSRQIYFLQQRLKKALASENYQLANILKKQIERLQNLTEI</sequence>
<accession>A0ABX7S885</accession>
<keyword evidence="2" id="KW-1185">Reference proteome</keyword>
<name>A0ABX7S885_9BACT</name>
<evidence type="ECO:0000313" key="1">
    <source>
        <dbReference type="EMBL" id="QTA37320.1"/>
    </source>
</evidence>
<proteinExistence type="predicted"/>
<protein>
    <recommendedName>
        <fullName evidence="3">UVR domain-containing protein</fullName>
    </recommendedName>
</protein>
<dbReference type="RefSeq" id="WP_207566045.1">
    <property type="nucleotide sequence ID" value="NZ_CP071446.1"/>
</dbReference>
<dbReference type="EMBL" id="CP071446">
    <property type="protein sequence ID" value="QTA37320.1"/>
    <property type="molecule type" value="Genomic_DNA"/>
</dbReference>
<gene>
    <name evidence="1" type="ORF">JYK00_06150</name>
</gene>
<dbReference type="Proteomes" id="UP000671862">
    <property type="component" value="Chromosome"/>
</dbReference>
<reference evidence="1 2" key="1">
    <citation type="submission" date="2021-03" db="EMBL/GenBank/DDBJ databases">
        <title>Thermosipho ferrireducens sp.nov., an anaerobic thermophilic iron-reducing bacterium isolated from a deep-sea hydrothermal sulfide deposits.</title>
        <authorList>
            <person name="Zeng X."/>
            <person name="Chen Y."/>
            <person name="Shao Z."/>
        </authorList>
    </citation>
    <scope>NUCLEOTIDE SEQUENCE [LARGE SCALE GENOMIC DNA]</scope>
    <source>
        <strain evidence="1 2">JL129W03</strain>
    </source>
</reference>
<organism evidence="1 2">
    <name type="scientific">Thermosipho ferrireducens</name>
    <dbReference type="NCBI Taxonomy" id="2571116"/>
    <lineage>
        <taxon>Bacteria</taxon>
        <taxon>Thermotogati</taxon>
        <taxon>Thermotogota</taxon>
        <taxon>Thermotogae</taxon>
        <taxon>Thermotogales</taxon>
        <taxon>Fervidobacteriaceae</taxon>
        <taxon>Thermosipho</taxon>
    </lineage>
</organism>
<evidence type="ECO:0000313" key="2">
    <source>
        <dbReference type="Proteomes" id="UP000671862"/>
    </source>
</evidence>
<evidence type="ECO:0008006" key="3">
    <source>
        <dbReference type="Google" id="ProtNLM"/>
    </source>
</evidence>